<gene>
    <name evidence="1" type="ORF">KSX_44890</name>
</gene>
<dbReference type="Proteomes" id="UP000612362">
    <property type="component" value="Unassembled WGS sequence"/>
</dbReference>
<keyword evidence="2" id="KW-1185">Reference proteome</keyword>
<sequence>MTHLSPEHEETFLGQLIERGLLIPSGVEGLYGKSGVFEDVISRIEDLLMSTSRAMKAEVMRFPPVMSRATTEQTGYMRSFPQLLGSVHSFTGKHREHQQLLEAMDSHQDWSQRLSSTEAVLIPAACYPIYPAIAGTLPEGGRLVDVCSYCFRHEPSSDPARMQSFRQYEFVRIAPPRSLSSGAMSGLREVQPS</sequence>
<reference evidence="1" key="1">
    <citation type="submission" date="2020-10" db="EMBL/GenBank/DDBJ databases">
        <title>Taxonomic study of unclassified bacteria belonging to the class Ktedonobacteria.</title>
        <authorList>
            <person name="Yabe S."/>
            <person name="Wang C.M."/>
            <person name="Zheng Y."/>
            <person name="Sakai Y."/>
            <person name="Cavaletti L."/>
            <person name="Monciardini P."/>
            <person name="Donadio S."/>
        </authorList>
    </citation>
    <scope>NUCLEOTIDE SEQUENCE</scope>
    <source>
        <strain evidence="1">SOSP1-1</strain>
    </source>
</reference>
<evidence type="ECO:0008006" key="3">
    <source>
        <dbReference type="Google" id="ProtNLM"/>
    </source>
</evidence>
<organism evidence="1 2">
    <name type="scientific">Ktedonospora formicarum</name>
    <dbReference type="NCBI Taxonomy" id="2778364"/>
    <lineage>
        <taxon>Bacteria</taxon>
        <taxon>Bacillati</taxon>
        <taxon>Chloroflexota</taxon>
        <taxon>Ktedonobacteria</taxon>
        <taxon>Ktedonobacterales</taxon>
        <taxon>Ktedonobacteraceae</taxon>
        <taxon>Ktedonospora</taxon>
    </lineage>
</organism>
<dbReference type="AlphaFoldDB" id="A0A8J3I023"/>
<dbReference type="SUPFAM" id="SSF55681">
    <property type="entry name" value="Class II aaRS and biotin synthetases"/>
    <property type="match status" value="1"/>
</dbReference>
<protein>
    <recommendedName>
        <fullName evidence="3">Aminoacyl-transfer RNA synthetases class-II family profile domain-containing protein</fullName>
    </recommendedName>
</protein>
<dbReference type="InterPro" id="IPR045864">
    <property type="entry name" value="aa-tRNA-synth_II/BPL/LPL"/>
</dbReference>
<accession>A0A8J3I023</accession>
<proteinExistence type="predicted"/>
<dbReference type="Gene3D" id="3.30.930.10">
    <property type="entry name" value="Bira Bifunctional Protein, Domain 2"/>
    <property type="match status" value="1"/>
</dbReference>
<name>A0A8J3I023_9CHLR</name>
<evidence type="ECO:0000313" key="1">
    <source>
        <dbReference type="EMBL" id="GHO46326.1"/>
    </source>
</evidence>
<dbReference type="EMBL" id="BNJF01000002">
    <property type="protein sequence ID" value="GHO46326.1"/>
    <property type="molecule type" value="Genomic_DNA"/>
</dbReference>
<comment type="caution">
    <text evidence="1">The sequence shown here is derived from an EMBL/GenBank/DDBJ whole genome shotgun (WGS) entry which is preliminary data.</text>
</comment>
<evidence type="ECO:0000313" key="2">
    <source>
        <dbReference type="Proteomes" id="UP000612362"/>
    </source>
</evidence>